<dbReference type="SUPFAM" id="SSF52540">
    <property type="entry name" value="P-loop containing nucleoside triphosphate hydrolases"/>
    <property type="match status" value="1"/>
</dbReference>
<keyword evidence="2" id="KW-0547">Nucleotide-binding</keyword>
<dbReference type="AlphaFoldDB" id="A0AAD7LIT4"/>
<dbReference type="InterPro" id="IPR001806">
    <property type="entry name" value="Small_GTPase"/>
</dbReference>
<keyword evidence="3" id="KW-0653">Protein transport</keyword>
<keyword evidence="4" id="KW-0342">GTP-binding</keyword>
<dbReference type="GO" id="GO:0003924">
    <property type="term" value="F:GTPase activity"/>
    <property type="evidence" value="ECO:0007669"/>
    <property type="project" value="InterPro"/>
</dbReference>
<evidence type="ECO:0000256" key="2">
    <source>
        <dbReference type="ARBA" id="ARBA00022741"/>
    </source>
</evidence>
<dbReference type="PANTHER" id="PTHR24071:SF33">
    <property type="entry name" value="GTP-BINDING NUCLEAR PROTEIN RAN-1"/>
    <property type="match status" value="1"/>
</dbReference>
<protein>
    <submittedName>
        <fullName evidence="6">GTP-binding nuclear protein</fullName>
    </submittedName>
</protein>
<keyword evidence="7" id="KW-1185">Reference proteome</keyword>
<dbReference type="EMBL" id="JARAOO010000008">
    <property type="protein sequence ID" value="KAJ7958748.1"/>
    <property type="molecule type" value="Genomic_DNA"/>
</dbReference>
<comment type="caution">
    <text evidence="6">The sequence shown here is derived from an EMBL/GenBank/DDBJ whole genome shotgun (WGS) entry which is preliminary data.</text>
</comment>
<dbReference type="GO" id="GO:0000054">
    <property type="term" value="P:ribosomal subunit export from nucleus"/>
    <property type="evidence" value="ECO:0007669"/>
    <property type="project" value="TreeGrafter"/>
</dbReference>
<comment type="function">
    <text evidence="5">GTP-binding protein involved in nucleocytoplasmic transport. Required for the import of protein into the nucleus and also for RNA export. Involved in chromatin condensation and control of cell cycle.</text>
</comment>
<evidence type="ECO:0000256" key="4">
    <source>
        <dbReference type="ARBA" id="ARBA00023134"/>
    </source>
</evidence>
<gene>
    <name evidence="6" type="ORF">O6P43_019421</name>
</gene>
<dbReference type="PRINTS" id="PR00627">
    <property type="entry name" value="GTPRANTC4"/>
</dbReference>
<name>A0AAD7LIT4_QUISA</name>
<dbReference type="GO" id="GO:0006606">
    <property type="term" value="P:protein import into nucleus"/>
    <property type="evidence" value="ECO:0007669"/>
    <property type="project" value="TreeGrafter"/>
</dbReference>
<dbReference type="KEGG" id="qsa:O6P43_019421"/>
<dbReference type="GO" id="GO:0005634">
    <property type="term" value="C:nucleus"/>
    <property type="evidence" value="ECO:0007669"/>
    <property type="project" value="TreeGrafter"/>
</dbReference>
<evidence type="ECO:0000256" key="5">
    <source>
        <dbReference type="ARBA" id="ARBA00024659"/>
    </source>
</evidence>
<dbReference type="Pfam" id="PF00071">
    <property type="entry name" value="Ras"/>
    <property type="match status" value="1"/>
</dbReference>
<accession>A0AAD7LIT4</accession>
<sequence>MAAMAELYIRGCSIITFDVTTHLTYKKVPIWHLNLCRVCENIPIVLCCNMVDVKNRQVKAKQVTFHRKKILQHYEFLQRATITLRNHSCILPESLQEMSIFTLLYHLPLLCVKCKLTWLFKHSK</sequence>
<evidence type="ECO:0000313" key="6">
    <source>
        <dbReference type="EMBL" id="KAJ7958748.1"/>
    </source>
</evidence>
<dbReference type="Gene3D" id="3.40.50.300">
    <property type="entry name" value="P-loop containing nucleotide triphosphate hydrolases"/>
    <property type="match status" value="1"/>
</dbReference>
<dbReference type="InterPro" id="IPR027417">
    <property type="entry name" value="P-loop_NTPase"/>
</dbReference>
<evidence type="ECO:0000313" key="7">
    <source>
        <dbReference type="Proteomes" id="UP001163823"/>
    </source>
</evidence>
<proteinExistence type="predicted"/>
<dbReference type="PANTHER" id="PTHR24071">
    <property type="entry name" value="RAN GTPASE"/>
    <property type="match status" value="1"/>
</dbReference>
<dbReference type="GO" id="GO:0005737">
    <property type="term" value="C:cytoplasm"/>
    <property type="evidence" value="ECO:0007669"/>
    <property type="project" value="TreeGrafter"/>
</dbReference>
<dbReference type="SMART" id="SM00176">
    <property type="entry name" value="RAN"/>
    <property type="match status" value="1"/>
</dbReference>
<evidence type="ECO:0000256" key="1">
    <source>
        <dbReference type="ARBA" id="ARBA00022448"/>
    </source>
</evidence>
<organism evidence="6 7">
    <name type="scientific">Quillaja saponaria</name>
    <name type="common">Soap bark tree</name>
    <dbReference type="NCBI Taxonomy" id="32244"/>
    <lineage>
        <taxon>Eukaryota</taxon>
        <taxon>Viridiplantae</taxon>
        <taxon>Streptophyta</taxon>
        <taxon>Embryophyta</taxon>
        <taxon>Tracheophyta</taxon>
        <taxon>Spermatophyta</taxon>
        <taxon>Magnoliopsida</taxon>
        <taxon>eudicotyledons</taxon>
        <taxon>Gunneridae</taxon>
        <taxon>Pentapetalae</taxon>
        <taxon>rosids</taxon>
        <taxon>fabids</taxon>
        <taxon>Fabales</taxon>
        <taxon>Quillajaceae</taxon>
        <taxon>Quillaja</taxon>
    </lineage>
</organism>
<dbReference type="GO" id="GO:0005525">
    <property type="term" value="F:GTP binding"/>
    <property type="evidence" value="ECO:0007669"/>
    <property type="project" value="UniProtKB-KW"/>
</dbReference>
<dbReference type="Proteomes" id="UP001163823">
    <property type="component" value="Chromosome 8"/>
</dbReference>
<evidence type="ECO:0000256" key="3">
    <source>
        <dbReference type="ARBA" id="ARBA00022927"/>
    </source>
</evidence>
<keyword evidence="1" id="KW-0813">Transport</keyword>
<dbReference type="InterPro" id="IPR002041">
    <property type="entry name" value="Ran_GTPase"/>
</dbReference>
<reference evidence="6" key="1">
    <citation type="journal article" date="2023" name="Science">
        <title>Elucidation of the pathway for biosynthesis of saponin adjuvants from the soapbark tree.</title>
        <authorList>
            <person name="Reed J."/>
            <person name="Orme A."/>
            <person name="El-Demerdash A."/>
            <person name="Owen C."/>
            <person name="Martin L.B.B."/>
            <person name="Misra R.C."/>
            <person name="Kikuchi S."/>
            <person name="Rejzek M."/>
            <person name="Martin A.C."/>
            <person name="Harkess A."/>
            <person name="Leebens-Mack J."/>
            <person name="Louveau T."/>
            <person name="Stephenson M.J."/>
            <person name="Osbourn A."/>
        </authorList>
    </citation>
    <scope>NUCLEOTIDE SEQUENCE</scope>
    <source>
        <strain evidence="6">S10</strain>
    </source>
</reference>